<keyword evidence="2" id="KW-1185">Reference proteome</keyword>
<proteinExistence type="predicted"/>
<dbReference type="SUPFAM" id="SSF54518">
    <property type="entry name" value="Tubby C-terminal domain-like"/>
    <property type="match status" value="1"/>
</dbReference>
<protein>
    <submittedName>
        <fullName evidence="1">Uncharacterized protein</fullName>
    </submittedName>
</protein>
<dbReference type="AlphaFoldDB" id="A0A7K1V800"/>
<comment type="caution">
    <text evidence="1">The sequence shown here is derived from an EMBL/GenBank/DDBJ whole genome shotgun (WGS) entry which is preliminary data.</text>
</comment>
<name>A0A7K1V800_9NOCA</name>
<accession>A0A7K1V800</accession>
<dbReference type="Proteomes" id="UP000466794">
    <property type="component" value="Unassembled WGS sequence"/>
</dbReference>
<evidence type="ECO:0000313" key="1">
    <source>
        <dbReference type="EMBL" id="MVU82780.1"/>
    </source>
</evidence>
<dbReference type="InterPro" id="IPR025659">
    <property type="entry name" value="Tubby-like_C"/>
</dbReference>
<organism evidence="1 2">
    <name type="scientific">Nocardia terrae</name>
    <dbReference type="NCBI Taxonomy" id="2675851"/>
    <lineage>
        <taxon>Bacteria</taxon>
        <taxon>Bacillati</taxon>
        <taxon>Actinomycetota</taxon>
        <taxon>Actinomycetes</taxon>
        <taxon>Mycobacteriales</taxon>
        <taxon>Nocardiaceae</taxon>
        <taxon>Nocardia</taxon>
    </lineage>
</organism>
<dbReference type="RefSeq" id="WP_157392343.1">
    <property type="nucleotide sequence ID" value="NZ_WRPP01000010.1"/>
</dbReference>
<dbReference type="EMBL" id="WRPP01000010">
    <property type="protein sequence ID" value="MVU82780.1"/>
    <property type="molecule type" value="Genomic_DNA"/>
</dbReference>
<evidence type="ECO:0000313" key="2">
    <source>
        <dbReference type="Proteomes" id="UP000466794"/>
    </source>
</evidence>
<sequence length="52" mass="5843">MEGPQGVVAETSRKWFRIRDTYGVEIYHPNVPLALAIVVCIDELVASERALE</sequence>
<reference evidence="1 2" key="1">
    <citation type="submission" date="2019-12" db="EMBL/GenBank/DDBJ databases">
        <title>Nocardia sp. nov. ET3-3 isolated from soil.</title>
        <authorList>
            <person name="Kanchanasin P."/>
            <person name="Tanasupawat S."/>
            <person name="Yuki M."/>
            <person name="Kudo T."/>
        </authorList>
    </citation>
    <scope>NUCLEOTIDE SEQUENCE [LARGE SCALE GENOMIC DNA]</scope>
    <source>
        <strain evidence="1 2">ET3-3</strain>
    </source>
</reference>
<gene>
    <name evidence="1" type="ORF">GPX89_36790</name>
</gene>